<comment type="cofactor">
    <cofactor evidence="8">
        <name>Zn(2+)</name>
        <dbReference type="ChEBI" id="CHEBI:29105"/>
    </cofactor>
    <text evidence="8">Binds 2 Zn(2+) ions.</text>
</comment>
<feature type="binding site" evidence="8">
    <location>
        <position position="66"/>
    </location>
    <ligand>
        <name>Zn(2+)</name>
        <dbReference type="ChEBI" id="CHEBI:29105"/>
        <label>2</label>
        <note>catalytic</note>
    </ligand>
</feature>
<evidence type="ECO:0000256" key="8">
    <source>
        <dbReference type="HAMAP-Rule" id="MF_01818"/>
    </source>
</evidence>
<feature type="binding site" evidence="8">
    <location>
        <position position="63"/>
    </location>
    <ligand>
        <name>Zn(2+)</name>
        <dbReference type="ChEBI" id="CHEBI:29105"/>
        <label>1</label>
        <note>catalytic</note>
    </ligand>
</feature>
<dbReference type="PANTHER" id="PTHR46018">
    <property type="entry name" value="ZINC PHOSPHODIESTERASE ELAC PROTEIN 1"/>
    <property type="match status" value="1"/>
</dbReference>
<feature type="active site" description="Proton acceptor" evidence="8">
    <location>
        <position position="65"/>
    </location>
</feature>
<dbReference type="EMBL" id="FQXJ01000013">
    <property type="protein sequence ID" value="SHI25787.1"/>
    <property type="molecule type" value="Genomic_DNA"/>
</dbReference>
<keyword evidence="10" id="KW-1185">Reference proteome</keyword>
<feature type="binding site" evidence="8">
    <location>
        <position position="209"/>
    </location>
    <ligand>
        <name>Zn(2+)</name>
        <dbReference type="ChEBI" id="CHEBI:29105"/>
        <label>2</label>
        <note>catalytic</note>
    </ligand>
</feature>
<dbReference type="HAMAP" id="MF_01818">
    <property type="entry name" value="RNase_Z_BN"/>
    <property type="match status" value="1"/>
</dbReference>
<keyword evidence="6 8" id="KW-0378">Hydrolase</keyword>
<feature type="binding site" evidence="8">
    <location>
        <position position="65"/>
    </location>
    <ligand>
        <name>Zn(2+)</name>
        <dbReference type="ChEBI" id="CHEBI:29105"/>
        <label>2</label>
        <note>catalytic</note>
    </ligand>
</feature>
<dbReference type="Pfam" id="PF23023">
    <property type="entry name" value="Anti-Pycsar_Apyc1"/>
    <property type="match status" value="1"/>
</dbReference>
<comment type="function">
    <text evidence="8">Zinc phosphodiesterase, which displays some tRNA 3'-processing endonuclease activity. Probably involved in tRNA maturation, by removing a 3'-trailer from precursor tRNA.</text>
</comment>
<reference evidence="10" key="1">
    <citation type="submission" date="2016-11" db="EMBL/GenBank/DDBJ databases">
        <authorList>
            <person name="Varghese N."/>
            <person name="Submissions S."/>
        </authorList>
    </citation>
    <scope>NUCLEOTIDE SEQUENCE [LARGE SCALE GENOMIC DNA]</scope>
    <source>
        <strain evidence="10">DSM 15449</strain>
    </source>
</reference>
<feature type="binding site" evidence="8">
    <location>
        <position position="268"/>
    </location>
    <ligand>
        <name>Zn(2+)</name>
        <dbReference type="ChEBI" id="CHEBI:29105"/>
        <label>2</label>
        <note>catalytic</note>
    </ligand>
</feature>
<evidence type="ECO:0000256" key="4">
    <source>
        <dbReference type="ARBA" id="ARBA00022723"/>
    </source>
</evidence>
<protein>
    <recommendedName>
        <fullName evidence="8">Ribonuclease Z</fullName>
        <shortName evidence="8">RNase Z</shortName>
        <ecNumber evidence="8">3.1.26.11</ecNumber>
    </recommendedName>
    <alternativeName>
        <fullName evidence="8">tRNA 3 endonuclease</fullName>
    </alternativeName>
    <alternativeName>
        <fullName evidence="8">tRNase Z</fullName>
    </alternativeName>
</protein>
<dbReference type="InterPro" id="IPR036866">
    <property type="entry name" value="RibonucZ/Hydroxyglut_hydro"/>
</dbReference>
<dbReference type="GO" id="GO:0042781">
    <property type="term" value="F:3'-tRNA processing endoribonuclease activity"/>
    <property type="evidence" value="ECO:0007669"/>
    <property type="project" value="UniProtKB-UniRule"/>
</dbReference>
<evidence type="ECO:0000256" key="6">
    <source>
        <dbReference type="ARBA" id="ARBA00022801"/>
    </source>
</evidence>
<sequence>MLNVCLLGTGGMMPLPNRWLTSLLIKYNGKMLLIDCGEGTQIPLKKLKWGFKSIDAILFTHYHADHIAGLPGLLLTIGNAGRKEPLTLMGPPGIKKVVAGLTVISPELPYELTLIELSDIESTKTCISHIEMEIKGIPVDHTLPCLSYSIELIRQGEFDVERAKELSIPVNYWNSLQKGMNITFEGKTVSPEMVIGETRKGIKVSYCTDTRPTKGLIEFIKDSDLFICEGMYGNEDDLCKAEQKKHMMFSEAGLLAKQGSVKELWLTHYSPSLTKPEEYIEPVRTIFKNTLAGSDLLIKSIKYTD</sequence>
<dbReference type="GO" id="GO:0008270">
    <property type="term" value="F:zinc ion binding"/>
    <property type="evidence" value="ECO:0007669"/>
    <property type="project" value="UniProtKB-UniRule"/>
</dbReference>
<dbReference type="Gene3D" id="3.60.15.10">
    <property type="entry name" value="Ribonuclease Z/Hydroxyacylglutathione hydrolase-like"/>
    <property type="match status" value="1"/>
</dbReference>
<dbReference type="AlphaFoldDB" id="A0A1M5ZNC1"/>
<evidence type="ECO:0000313" key="9">
    <source>
        <dbReference type="EMBL" id="SHI25787.1"/>
    </source>
</evidence>
<dbReference type="NCBIfam" id="NF000801">
    <property type="entry name" value="PRK00055.1-3"/>
    <property type="match status" value="1"/>
</dbReference>
<dbReference type="InterPro" id="IPR013471">
    <property type="entry name" value="RNase_Z/BN"/>
</dbReference>
<feature type="binding site" evidence="8">
    <location>
        <position position="61"/>
    </location>
    <ligand>
        <name>Zn(2+)</name>
        <dbReference type="ChEBI" id="CHEBI:29105"/>
        <label>1</label>
        <note>catalytic</note>
    </ligand>
</feature>
<keyword evidence="3 8" id="KW-0540">Nuclease</keyword>
<dbReference type="EC" id="3.1.26.11" evidence="8"/>
<evidence type="ECO:0000256" key="3">
    <source>
        <dbReference type="ARBA" id="ARBA00022722"/>
    </source>
</evidence>
<dbReference type="PANTHER" id="PTHR46018:SF2">
    <property type="entry name" value="ZINC PHOSPHODIESTERASE ELAC PROTEIN 1"/>
    <property type="match status" value="1"/>
</dbReference>
<evidence type="ECO:0000313" key="10">
    <source>
        <dbReference type="Proteomes" id="UP000183954"/>
    </source>
</evidence>
<dbReference type="Proteomes" id="UP000183954">
    <property type="component" value="Unassembled WGS sequence"/>
</dbReference>
<gene>
    <name evidence="8" type="primary">rnz</name>
    <name evidence="9" type="ORF">SAMN02746098_03477</name>
</gene>
<evidence type="ECO:0000256" key="5">
    <source>
        <dbReference type="ARBA" id="ARBA00022759"/>
    </source>
</evidence>
<evidence type="ECO:0000256" key="2">
    <source>
        <dbReference type="ARBA" id="ARBA00022694"/>
    </source>
</evidence>
<keyword evidence="5 8" id="KW-0255">Endonuclease</keyword>
<organism evidence="9 10">
    <name type="scientific">Desulfosporosinus lacus DSM 15449</name>
    <dbReference type="NCBI Taxonomy" id="1121420"/>
    <lineage>
        <taxon>Bacteria</taxon>
        <taxon>Bacillati</taxon>
        <taxon>Bacillota</taxon>
        <taxon>Clostridia</taxon>
        <taxon>Eubacteriales</taxon>
        <taxon>Desulfitobacteriaceae</taxon>
        <taxon>Desulfosporosinus</taxon>
    </lineage>
</organism>
<name>A0A1M5ZNC1_9FIRM</name>
<dbReference type="SUPFAM" id="SSF56281">
    <property type="entry name" value="Metallo-hydrolase/oxidoreductase"/>
    <property type="match status" value="1"/>
</dbReference>
<feature type="binding site" evidence="8">
    <location>
        <position position="209"/>
    </location>
    <ligand>
        <name>Zn(2+)</name>
        <dbReference type="ChEBI" id="CHEBI:29105"/>
        <label>1</label>
        <note>catalytic</note>
    </ligand>
</feature>
<evidence type="ECO:0000256" key="1">
    <source>
        <dbReference type="ARBA" id="ARBA00011738"/>
    </source>
</evidence>
<keyword evidence="2 8" id="KW-0819">tRNA processing</keyword>
<keyword evidence="7 8" id="KW-0862">Zinc</keyword>
<accession>A0A1M5ZNC1</accession>
<dbReference type="RefSeq" id="WP_073030972.1">
    <property type="nucleotide sequence ID" value="NZ_FQXJ01000013.1"/>
</dbReference>
<evidence type="ECO:0000256" key="7">
    <source>
        <dbReference type="ARBA" id="ARBA00022833"/>
    </source>
</evidence>
<dbReference type="OrthoDB" id="9800940at2"/>
<proteinExistence type="inferred from homology"/>
<comment type="subunit">
    <text evidence="1 8">Homodimer.</text>
</comment>
<keyword evidence="4 8" id="KW-0479">Metal-binding</keyword>
<dbReference type="CDD" id="cd07717">
    <property type="entry name" value="RNaseZ_ZiPD-like_MBL-fold"/>
    <property type="match status" value="1"/>
</dbReference>
<feature type="binding site" evidence="8">
    <location>
        <position position="141"/>
    </location>
    <ligand>
        <name>Zn(2+)</name>
        <dbReference type="ChEBI" id="CHEBI:29105"/>
        <label>1</label>
        <note>catalytic</note>
    </ligand>
</feature>
<dbReference type="NCBIfam" id="TIGR02651">
    <property type="entry name" value="RNase_Z"/>
    <property type="match status" value="1"/>
</dbReference>
<dbReference type="STRING" id="1121420.SAMN02746098_03477"/>
<comment type="similarity">
    <text evidence="8">Belongs to the RNase Z family.</text>
</comment>
<comment type="catalytic activity">
    <reaction evidence="8">
        <text>Endonucleolytic cleavage of RNA, removing extra 3' nucleotides from tRNA precursor, generating 3' termini of tRNAs. A 3'-hydroxy group is left at the tRNA terminus and a 5'-phosphoryl group is left at the trailer molecule.</text>
        <dbReference type="EC" id="3.1.26.11"/>
    </reaction>
</comment>